<dbReference type="GO" id="GO:0005737">
    <property type="term" value="C:cytoplasm"/>
    <property type="evidence" value="ECO:0007669"/>
    <property type="project" value="UniProtKB-SubCell"/>
</dbReference>
<dbReference type="SUPFAM" id="SSF52200">
    <property type="entry name" value="Toll/Interleukin receptor TIR domain"/>
    <property type="match status" value="1"/>
</dbReference>
<keyword evidence="7" id="KW-1185">Reference proteome</keyword>
<evidence type="ECO:0000256" key="1">
    <source>
        <dbReference type="ARBA" id="ARBA00004496"/>
    </source>
</evidence>
<dbReference type="EMBL" id="LJIJ01000341">
    <property type="protein sequence ID" value="ODM98579.1"/>
    <property type="molecule type" value="Genomic_DNA"/>
</dbReference>
<sequence length="204" mass="22760">MHWAFALSVSLIFLAVHAKPSTFQDSGTGTVGHFGEHTHGKSPLAGPWSVFISYRRSVSRHLAMLIKVLMMRENISAFIDVEDLGAGHWDEQLMEAIQESPNFVIVLSNGTLDRAIGDSNYTDFLHKEIQAAVTLNKTIIPIFDEYAHPNADFSPEIQEMMTFQGVEWNHSMVNATMDRIISYLIDSPVNSTNIKSETTHIASP</sequence>
<keyword evidence="3" id="KW-0677">Repeat</keyword>
<dbReference type="PROSITE" id="PS50104">
    <property type="entry name" value="TIR"/>
    <property type="match status" value="1"/>
</dbReference>
<gene>
    <name evidence="6" type="ORF">Ocin01_08097</name>
</gene>
<accession>A0A1D2MZX7</accession>
<dbReference type="GO" id="GO:0007165">
    <property type="term" value="P:signal transduction"/>
    <property type="evidence" value="ECO:0007669"/>
    <property type="project" value="InterPro"/>
</dbReference>
<dbReference type="GO" id="GO:0003953">
    <property type="term" value="F:NAD+ nucleosidase activity"/>
    <property type="evidence" value="ECO:0007669"/>
    <property type="project" value="InterPro"/>
</dbReference>
<proteinExistence type="predicted"/>
<dbReference type="PANTHER" id="PTHR22998:SF1">
    <property type="entry name" value="NAD(+) HYDROLASE SARM1"/>
    <property type="match status" value="1"/>
</dbReference>
<evidence type="ECO:0000259" key="5">
    <source>
        <dbReference type="PROSITE" id="PS50104"/>
    </source>
</evidence>
<dbReference type="GO" id="GO:0035591">
    <property type="term" value="F:signaling adaptor activity"/>
    <property type="evidence" value="ECO:0007669"/>
    <property type="project" value="InterPro"/>
</dbReference>
<dbReference type="PANTHER" id="PTHR22998">
    <property type="entry name" value="SARM1"/>
    <property type="match status" value="1"/>
</dbReference>
<dbReference type="Pfam" id="PF13676">
    <property type="entry name" value="TIR_2"/>
    <property type="match status" value="1"/>
</dbReference>
<dbReference type="STRING" id="48709.A0A1D2MZX7"/>
<dbReference type="GO" id="GO:0030425">
    <property type="term" value="C:dendrite"/>
    <property type="evidence" value="ECO:0007669"/>
    <property type="project" value="TreeGrafter"/>
</dbReference>
<comment type="caution">
    <text evidence="6">The sequence shown here is derived from an EMBL/GenBank/DDBJ whole genome shotgun (WGS) entry which is preliminary data.</text>
</comment>
<evidence type="ECO:0000313" key="6">
    <source>
        <dbReference type="EMBL" id="ODM98579.1"/>
    </source>
</evidence>
<reference evidence="6 7" key="1">
    <citation type="journal article" date="2016" name="Genome Biol. Evol.">
        <title>Gene Family Evolution Reflects Adaptation to Soil Environmental Stressors in the Genome of the Collembolan Orchesella cincta.</title>
        <authorList>
            <person name="Faddeeva-Vakhrusheva A."/>
            <person name="Derks M.F."/>
            <person name="Anvar S.Y."/>
            <person name="Agamennone V."/>
            <person name="Suring W."/>
            <person name="Smit S."/>
            <person name="van Straalen N.M."/>
            <person name="Roelofs D."/>
        </authorList>
    </citation>
    <scope>NUCLEOTIDE SEQUENCE [LARGE SCALE GENOMIC DNA]</scope>
    <source>
        <tissue evidence="6">Mixed pool</tissue>
    </source>
</reference>
<organism evidence="6 7">
    <name type="scientific">Orchesella cincta</name>
    <name type="common">Springtail</name>
    <name type="synonym">Podura cincta</name>
    <dbReference type="NCBI Taxonomy" id="48709"/>
    <lineage>
        <taxon>Eukaryota</taxon>
        <taxon>Metazoa</taxon>
        <taxon>Ecdysozoa</taxon>
        <taxon>Arthropoda</taxon>
        <taxon>Hexapoda</taxon>
        <taxon>Collembola</taxon>
        <taxon>Entomobryomorpha</taxon>
        <taxon>Entomobryoidea</taxon>
        <taxon>Orchesellidae</taxon>
        <taxon>Orchesellinae</taxon>
        <taxon>Orchesella</taxon>
    </lineage>
</organism>
<feature type="domain" description="TIR" evidence="5">
    <location>
        <begin position="46"/>
        <end position="184"/>
    </location>
</feature>
<dbReference type="InterPro" id="IPR000157">
    <property type="entry name" value="TIR_dom"/>
</dbReference>
<dbReference type="OrthoDB" id="202764at2759"/>
<comment type="subcellular location">
    <subcellularLocation>
        <location evidence="1">Cytoplasm</location>
    </subcellularLocation>
</comment>
<evidence type="ECO:0000256" key="4">
    <source>
        <dbReference type="SAM" id="SignalP"/>
    </source>
</evidence>
<dbReference type="Proteomes" id="UP000094527">
    <property type="component" value="Unassembled WGS sequence"/>
</dbReference>
<evidence type="ECO:0000256" key="2">
    <source>
        <dbReference type="ARBA" id="ARBA00022490"/>
    </source>
</evidence>
<evidence type="ECO:0000313" key="7">
    <source>
        <dbReference type="Proteomes" id="UP000094527"/>
    </source>
</evidence>
<keyword evidence="2" id="KW-0963">Cytoplasm</keyword>
<dbReference type="Gene3D" id="3.40.50.10140">
    <property type="entry name" value="Toll/interleukin-1 receptor homology (TIR) domain"/>
    <property type="match status" value="1"/>
</dbReference>
<dbReference type="AlphaFoldDB" id="A0A1D2MZX7"/>
<evidence type="ECO:0000256" key="3">
    <source>
        <dbReference type="ARBA" id="ARBA00022737"/>
    </source>
</evidence>
<name>A0A1D2MZX7_ORCCI</name>
<dbReference type="SMART" id="SM00255">
    <property type="entry name" value="TIR"/>
    <property type="match status" value="1"/>
</dbReference>
<dbReference type="GO" id="GO:0048678">
    <property type="term" value="P:response to axon injury"/>
    <property type="evidence" value="ECO:0007669"/>
    <property type="project" value="InterPro"/>
</dbReference>
<dbReference type="InterPro" id="IPR039184">
    <property type="entry name" value="SARM1"/>
</dbReference>
<dbReference type="GO" id="GO:0034128">
    <property type="term" value="P:negative regulation of MyD88-independent toll-like receptor signaling pathway"/>
    <property type="evidence" value="ECO:0007669"/>
    <property type="project" value="InterPro"/>
</dbReference>
<keyword evidence="4" id="KW-0732">Signal</keyword>
<dbReference type="InterPro" id="IPR035897">
    <property type="entry name" value="Toll_tir_struct_dom_sf"/>
</dbReference>
<protein>
    <submittedName>
        <fullName evidence="6">Sterile alpha and TIR motif-containing protein 1</fullName>
    </submittedName>
</protein>
<feature type="signal peptide" evidence="4">
    <location>
        <begin position="1"/>
        <end position="18"/>
    </location>
</feature>
<feature type="chain" id="PRO_5008904784" evidence="4">
    <location>
        <begin position="19"/>
        <end position="204"/>
    </location>
</feature>